<organism evidence="1 2">
    <name type="scientific">Leptomonas seymouri</name>
    <dbReference type="NCBI Taxonomy" id="5684"/>
    <lineage>
        <taxon>Eukaryota</taxon>
        <taxon>Discoba</taxon>
        <taxon>Euglenozoa</taxon>
        <taxon>Kinetoplastea</taxon>
        <taxon>Metakinetoplastina</taxon>
        <taxon>Trypanosomatida</taxon>
        <taxon>Trypanosomatidae</taxon>
        <taxon>Leishmaniinae</taxon>
        <taxon>Leptomonas</taxon>
    </lineage>
</organism>
<protein>
    <recommendedName>
        <fullName evidence="3">Metallo-beta-lactamase domain-containing protein</fullName>
    </recommendedName>
</protein>
<dbReference type="OrthoDB" id="341300at2759"/>
<keyword evidence="2" id="KW-1185">Reference proteome</keyword>
<dbReference type="PANTHER" id="PTHR42663">
    <property type="entry name" value="HYDROLASE C777.06C-RELATED-RELATED"/>
    <property type="match status" value="1"/>
</dbReference>
<evidence type="ECO:0000313" key="2">
    <source>
        <dbReference type="Proteomes" id="UP000038009"/>
    </source>
</evidence>
<dbReference type="PANTHER" id="PTHR42663:SF6">
    <property type="entry name" value="HYDROLASE C777.06C-RELATED"/>
    <property type="match status" value="1"/>
</dbReference>
<accession>A0A0N1PFX0</accession>
<dbReference type="VEuPathDB" id="TriTrypDB:Lsey_0024_0150"/>
<sequence length="454" mass="49910">MRLTFVGTGVSCAIPVIGHLTSNCACRDAIQHPDGPNRRNNVALLISLPYSKASVSGEKRANEDGSREVEWHHILIDCGKTFRNAYMRVLAPIGVRFVDALLLTHGHADAMHCVEELCGMQTEAARDYKASAPIPPSKQTTDAPCGTDDSVHEIPRALRRIPTYLTHPTLEQIEMVSRELVRSSFHVGLAPTSREMYVRALWEADNATSSYVAETSAFNAPSTVMDLFFLDEKAPQRIYMPIGPFTTQPFFVAAGPEQSAVCTPPSAMAQADEELPFYSFPVEHGPLYISMCFVFGRGISFKSRQREGPSSSLPEGSCVVYISDVSAIPEGSMAFLLDLVKIDILILDLLAEHGTSSASHYCADEAIPIVVKLAPRKTYFVGMFCSLEHHSANKQLAQELTDLKTEVRKALATLSTQNACSPEEALQHAKKRQFLEETVSMELAYDGQQLDIDP</sequence>
<dbReference type="AlphaFoldDB" id="A0A0N1PFX0"/>
<evidence type="ECO:0008006" key="3">
    <source>
        <dbReference type="Google" id="ProtNLM"/>
    </source>
</evidence>
<proteinExistence type="predicted"/>
<dbReference type="OMA" id="EFKWHII"/>
<dbReference type="Proteomes" id="UP000038009">
    <property type="component" value="Unassembled WGS sequence"/>
</dbReference>
<comment type="caution">
    <text evidence="1">The sequence shown here is derived from an EMBL/GenBank/DDBJ whole genome shotgun (WGS) entry which is preliminary data.</text>
</comment>
<dbReference type="EMBL" id="LJSK01000024">
    <property type="protein sequence ID" value="KPI89422.1"/>
    <property type="molecule type" value="Genomic_DNA"/>
</dbReference>
<evidence type="ECO:0000313" key="1">
    <source>
        <dbReference type="EMBL" id="KPI89422.1"/>
    </source>
</evidence>
<reference evidence="1 2" key="1">
    <citation type="journal article" date="2015" name="PLoS Pathog.">
        <title>Leptomonas seymouri: Adaptations to the Dixenous Life Cycle Analyzed by Genome Sequencing, Transcriptome Profiling and Co-infection with Leishmania donovani.</title>
        <authorList>
            <person name="Kraeva N."/>
            <person name="Butenko A."/>
            <person name="Hlavacova J."/>
            <person name="Kostygov A."/>
            <person name="Myskova J."/>
            <person name="Grybchuk D."/>
            <person name="Lestinova T."/>
            <person name="Votypka J."/>
            <person name="Volf P."/>
            <person name="Opperdoes F."/>
            <person name="Flegontov P."/>
            <person name="Lukes J."/>
            <person name="Yurchenko V."/>
        </authorList>
    </citation>
    <scope>NUCLEOTIDE SEQUENCE [LARGE SCALE GENOMIC DNA]</scope>
    <source>
        <strain evidence="1 2">ATCC 30220</strain>
    </source>
</reference>
<name>A0A0N1PFX0_LEPSE</name>
<dbReference type="Gene3D" id="3.60.15.10">
    <property type="entry name" value="Ribonuclease Z/Hydroxyacylglutathione hydrolase-like"/>
    <property type="match status" value="1"/>
</dbReference>
<dbReference type="SUPFAM" id="SSF56281">
    <property type="entry name" value="Metallo-hydrolase/oxidoreductase"/>
    <property type="match status" value="1"/>
</dbReference>
<dbReference type="InterPro" id="IPR036866">
    <property type="entry name" value="RibonucZ/Hydroxyglut_hydro"/>
</dbReference>
<gene>
    <name evidence="1" type="ORF">ABL78_1458</name>
</gene>